<dbReference type="InParanoid" id="A0A0A0HWH5"/>
<accession>A0A0A0HWH5</accession>
<dbReference type="Proteomes" id="UP000001628">
    <property type="component" value="Unassembled WGS sequence"/>
</dbReference>
<proteinExistence type="predicted"/>
<name>A0A0A0HWH5_PARBD</name>
<evidence type="ECO:0000313" key="2">
    <source>
        <dbReference type="Proteomes" id="UP000001628"/>
    </source>
</evidence>
<protein>
    <submittedName>
        <fullName evidence="1">Uncharacterized protein</fullName>
    </submittedName>
</protein>
<dbReference type="EMBL" id="KN275958">
    <property type="protein sequence ID" value="KGM92426.1"/>
    <property type="molecule type" value="Genomic_DNA"/>
</dbReference>
<dbReference type="AlphaFoldDB" id="A0A0A0HWH5"/>
<dbReference type="KEGG" id="pbn:PADG_11242"/>
<evidence type="ECO:0000313" key="1">
    <source>
        <dbReference type="EMBL" id="KGM92426.1"/>
    </source>
</evidence>
<sequence>MHATNRTRDEPVSSLPHSRVIISWTGTPMVRPILAYAHIRPRRWSRRDDSSSSVGPISVGCQSFHEREYMWKSPKNVYAD</sequence>
<keyword evidence="2" id="KW-1185">Reference proteome</keyword>
<organism evidence="1 2">
    <name type="scientific">Paracoccidioides brasiliensis (strain Pb18)</name>
    <dbReference type="NCBI Taxonomy" id="502780"/>
    <lineage>
        <taxon>Eukaryota</taxon>
        <taxon>Fungi</taxon>
        <taxon>Dikarya</taxon>
        <taxon>Ascomycota</taxon>
        <taxon>Pezizomycotina</taxon>
        <taxon>Eurotiomycetes</taxon>
        <taxon>Eurotiomycetidae</taxon>
        <taxon>Onygenales</taxon>
        <taxon>Ajellomycetaceae</taxon>
        <taxon>Paracoccidioides</taxon>
    </lineage>
</organism>
<gene>
    <name evidence="1" type="ORF">PADG_11242</name>
</gene>
<dbReference type="VEuPathDB" id="FungiDB:PADG_11242"/>
<dbReference type="GeneID" id="22587139"/>
<dbReference type="RefSeq" id="XP_010757806.1">
    <property type="nucleotide sequence ID" value="XM_010759504.1"/>
</dbReference>
<reference evidence="1 2" key="1">
    <citation type="journal article" date="2011" name="PLoS Genet.">
        <title>Comparative genomic analysis of human fungal pathogens causing paracoccidioidomycosis.</title>
        <authorList>
            <person name="Desjardins C.A."/>
            <person name="Champion M.D."/>
            <person name="Holder J.W."/>
            <person name="Muszewska A."/>
            <person name="Goldberg J."/>
            <person name="Bailao A.M."/>
            <person name="Brigido M.M."/>
            <person name="Ferreira M.E."/>
            <person name="Garcia A.M."/>
            <person name="Grynberg M."/>
            <person name="Gujja S."/>
            <person name="Heiman D.I."/>
            <person name="Henn M.R."/>
            <person name="Kodira C.D."/>
            <person name="Leon-Narvaez H."/>
            <person name="Longo L.V."/>
            <person name="Ma L.J."/>
            <person name="Malavazi I."/>
            <person name="Matsuo A.L."/>
            <person name="Morais F.V."/>
            <person name="Pereira M."/>
            <person name="Rodriguez-Brito S."/>
            <person name="Sakthikumar S."/>
            <person name="Salem-Izacc S.M."/>
            <person name="Sykes S.M."/>
            <person name="Teixeira M.M."/>
            <person name="Vallejo M.C."/>
            <person name="Walter M.E."/>
            <person name="Yandava C."/>
            <person name="Young S."/>
            <person name="Zeng Q."/>
            <person name="Zucker J."/>
            <person name="Felipe M.S."/>
            <person name="Goldman G.H."/>
            <person name="Haas B.J."/>
            <person name="McEwen J.G."/>
            <person name="Nino-Vega G."/>
            <person name="Puccia R."/>
            <person name="San-Blas G."/>
            <person name="Soares C.M."/>
            <person name="Birren B.W."/>
            <person name="Cuomo C.A."/>
        </authorList>
    </citation>
    <scope>NUCLEOTIDE SEQUENCE [LARGE SCALE GENOMIC DNA]</scope>
    <source>
        <strain evidence="1 2">Pb18</strain>
    </source>
</reference>
<dbReference type="HOGENOM" id="CLU_2590428_0_0_1"/>